<reference evidence="1" key="2">
    <citation type="journal article" date="2015" name="Fish Shellfish Immunol.">
        <title>Early steps in the European eel (Anguilla anguilla)-Vibrio vulnificus interaction in the gills: Role of the RtxA13 toxin.</title>
        <authorList>
            <person name="Callol A."/>
            <person name="Pajuelo D."/>
            <person name="Ebbesson L."/>
            <person name="Teles M."/>
            <person name="MacKenzie S."/>
            <person name="Amaro C."/>
        </authorList>
    </citation>
    <scope>NUCLEOTIDE SEQUENCE</scope>
</reference>
<dbReference type="AlphaFoldDB" id="A0A0E9XHH9"/>
<evidence type="ECO:0000313" key="1">
    <source>
        <dbReference type="EMBL" id="JAI02125.1"/>
    </source>
</evidence>
<reference evidence="1" key="1">
    <citation type="submission" date="2014-11" db="EMBL/GenBank/DDBJ databases">
        <authorList>
            <person name="Amaro Gonzalez C."/>
        </authorList>
    </citation>
    <scope>NUCLEOTIDE SEQUENCE</scope>
</reference>
<name>A0A0E9XHH9_ANGAN</name>
<organism evidence="1">
    <name type="scientific">Anguilla anguilla</name>
    <name type="common">European freshwater eel</name>
    <name type="synonym">Muraena anguilla</name>
    <dbReference type="NCBI Taxonomy" id="7936"/>
    <lineage>
        <taxon>Eukaryota</taxon>
        <taxon>Metazoa</taxon>
        <taxon>Chordata</taxon>
        <taxon>Craniata</taxon>
        <taxon>Vertebrata</taxon>
        <taxon>Euteleostomi</taxon>
        <taxon>Actinopterygii</taxon>
        <taxon>Neopterygii</taxon>
        <taxon>Teleostei</taxon>
        <taxon>Anguilliformes</taxon>
        <taxon>Anguillidae</taxon>
        <taxon>Anguilla</taxon>
    </lineage>
</organism>
<dbReference type="EMBL" id="GBXM01006453">
    <property type="protein sequence ID" value="JAI02125.1"/>
    <property type="molecule type" value="Transcribed_RNA"/>
</dbReference>
<accession>A0A0E9XHH9</accession>
<sequence length="66" mass="7371">MWVSMILGGASFARIGICTFSQVKHLPMSDLKYWYYDSTCSAFLVSPTPQNADDANYGNQIKLKCS</sequence>
<protein>
    <submittedName>
        <fullName evidence="1">Uncharacterized protein</fullName>
    </submittedName>
</protein>
<proteinExistence type="predicted"/>